<evidence type="ECO:0000256" key="3">
    <source>
        <dbReference type="ARBA" id="ARBA00022737"/>
    </source>
</evidence>
<accession>A0ABD3AS30</accession>
<dbReference type="InterPro" id="IPR051848">
    <property type="entry name" value="PGIP"/>
</dbReference>
<dbReference type="PANTHER" id="PTHR48059">
    <property type="entry name" value="POLYGALACTURONASE INHIBITOR 1"/>
    <property type="match status" value="1"/>
</dbReference>
<dbReference type="InterPro" id="IPR013210">
    <property type="entry name" value="LRR_N_plant-typ"/>
</dbReference>
<comment type="similarity">
    <text evidence="4">Belongs to the polygalacturonase-inhibiting protein family.</text>
</comment>
<keyword evidence="3" id="KW-0677">Repeat</keyword>
<dbReference type="PRINTS" id="PR00019">
    <property type="entry name" value="LEURICHRPT"/>
</dbReference>
<organism evidence="7 8">
    <name type="scientific">Cinchona calisaya</name>
    <dbReference type="NCBI Taxonomy" id="153742"/>
    <lineage>
        <taxon>Eukaryota</taxon>
        <taxon>Viridiplantae</taxon>
        <taxon>Streptophyta</taxon>
        <taxon>Embryophyta</taxon>
        <taxon>Tracheophyta</taxon>
        <taxon>Spermatophyta</taxon>
        <taxon>Magnoliopsida</taxon>
        <taxon>eudicotyledons</taxon>
        <taxon>Gunneridae</taxon>
        <taxon>Pentapetalae</taxon>
        <taxon>asterids</taxon>
        <taxon>lamiids</taxon>
        <taxon>Gentianales</taxon>
        <taxon>Rubiaceae</taxon>
        <taxon>Cinchonoideae</taxon>
        <taxon>Cinchoneae</taxon>
        <taxon>Cinchona</taxon>
    </lineage>
</organism>
<evidence type="ECO:0000313" key="7">
    <source>
        <dbReference type="EMBL" id="KAL3533886.1"/>
    </source>
</evidence>
<evidence type="ECO:0000256" key="1">
    <source>
        <dbReference type="ARBA" id="ARBA00004196"/>
    </source>
</evidence>
<dbReference type="Pfam" id="PF08263">
    <property type="entry name" value="LRRNT_2"/>
    <property type="match status" value="1"/>
</dbReference>
<dbReference type="InterPro" id="IPR032675">
    <property type="entry name" value="LRR_dom_sf"/>
</dbReference>
<feature type="chain" id="PRO_5044849674" description="Leucine-rich repeat-containing N-terminal plant-type domain-containing protein" evidence="5">
    <location>
        <begin position="31"/>
        <end position="346"/>
    </location>
</feature>
<dbReference type="PANTHER" id="PTHR48059:SF4">
    <property type="entry name" value="POLYGALACTURONASE INHIBITOR 1-RELATED"/>
    <property type="match status" value="1"/>
</dbReference>
<evidence type="ECO:0000259" key="6">
    <source>
        <dbReference type="Pfam" id="PF08263"/>
    </source>
</evidence>
<evidence type="ECO:0000256" key="2">
    <source>
        <dbReference type="ARBA" id="ARBA00022614"/>
    </source>
</evidence>
<feature type="domain" description="Leucine-rich repeat-containing N-terminal plant-type" evidence="6">
    <location>
        <begin position="36"/>
        <end position="74"/>
    </location>
</feature>
<dbReference type="FunFam" id="3.80.10.10:FF:000348">
    <property type="entry name" value="Polygalacturonase inhibitor 1"/>
    <property type="match status" value="1"/>
</dbReference>
<evidence type="ECO:0000256" key="4">
    <source>
        <dbReference type="ARBA" id="ARBA00038043"/>
    </source>
</evidence>
<keyword evidence="5" id="KW-0732">Signal</keyword>
<dbReference type="Proteomes" id="UP001630127">
    <property type="component" value="Unassembled WGS sequence"/>
</dbReference>
<dbReference type="InterPro" id="IPR025875">
    <property type="entry name" value="Leu-rich_rpt_4"/>
</dbReference>
<dbReference type="Gene3D" id="3.80.10.10">
    <property type="entry name" value="Ribonuclease Inhibitor"/>
    <property type="match status" value="1"/>
</dbReference>
<reference evidence="7 8" key="1">
    <citation type="submission" date="2024-11" db="EMBL/GenBank/DDBJ databases">
        <title>A near-complete genome assembly of Cinchona calisaya.</title>
        <authorList>
            <person name="Lian D.C."/>
            <person name="Zhao X.W."/>
            <person name="Wei L."/>
        </authorList>
    </citation>
    <scope>NUCLEOTIDE SEQUENCE [LARGE SCALE GENOMIC DNA]</scope>
    <source>
        <tissue evidence="7">Nenye</tissue>
    </source>
</reference>
<sequence length="346" mass="38835">MKTPSSSKFVLVVLSLSLFIFLSLPSTCLGAKAKCHSEDKKALLEIKSALNNPYLLASWTPETDCCHWYLLKCNEITGRVIELFISGGEISGQIPEAVTKLPYLRILEFRKLSNLTGQIPFFLTKIPQLEELTLSWTNLSGPVPSFLGQIKSLTSLDLSFNNLSGTIPPSLGNLKNLTVLHLDRNKLTGKIPESLLAKFKGNAPDIYLNHNMLTGTVPRSFGDLNFSYRIDLSRNRLEADVSFLFGKNKTVQFVDLSRNLFQFDFSKVEFSDNLIYLDLNHNKIFGSLPVGLTEVKYLQFLNVSYNRLCGEIPTGGTGRLQDRFDSYSYFHNRCLCGDPLPACKKK</sequence>
<proteinExistence type="inferred from homology"/>
<name>A0ABD3AS30_9GENT</name>
<dbReference type="Pfam" id="PF12799">
    <property type="entry name" value="LRR_4"/>
    <property type="match status" value="1"/>
</dbReference>
<keyword evidence="8" id="KW-1185">Reference proteome</keyword>
<evidence type="ECO:0000256" key="5">
    <source>
        <dbReference type="SAM" id="SignalP"/>
    </source>
</evidence>
<feature type="signal peptide" evidence="5">
    <location>
        <begin position="1"/>
        <end position="30"/>
    </location>
</feature>
<dbReference type="AlphaFoldDB" id="A0ABD3AS30"/>
<dbReference type="EMBL" id="JBJUIK010000003">
    <property type="protein sequence ID" value="KAL3533886.1"/>
    <property type="molecule type" value="Genomic_DNA"/>
</dbReference>
<comment type="caution">
    <text evidence="7">The sequence shown here is derived from an EMBL/GenBank/DDBJ whole genome shotgun (WGS) entry which is preliminary data.</text>
</comment>
<dbReference type="Pfam" id="PF00560">
    <property type="entry name" value="LRR_1"/>
    <property type="match status" value="3"/>
</dbReference>
<dbReference type="SUPFAM" id="SSF52058">
    <property type="entry name" value="L domain-like"/>
    <property type="match status" value="1"/>
</dbReference>
<keyword evidence="2" id="KW-0433">Leucine-rich repeat</keyword>
<comment type="subcellular location">
    <subcellularLocation>
        <location evidence="1">Cell envelope</location>
    </subcellularLocation>
</comment>
<protein>
    <recommendedName>
        <fullName evidence="6">Leucine-rich repeat-containing N-terminal plant-type domain-containing protein</fullName>
    </recommendedName>
</protein>
<evidence type="ECO:0000313" key="8">
    <source>
        <dbReference type="Proteomes" id="UP001630127"/>
    </source>
</evidence>
<gene>
    <name evidence="7" type="ORF">ACH5RR_007407</name>
</gene>
<dbReference type="InterPro" id="IPR001611">
    <property type="entry name" value="Leu-rich_rpt"/>
</dbReference>